<feature type="non-terminal residue" evidence="2">
    <location>
        <position position="81"/>
    </location>
</feature>
<dbReference type="AlphaFoldDB" id="A0A3P7IPI9"/>
<keyword evidence="3" id="KW-1185">Reference proteome</keyword>
<proteinExistence type="predicted"/>
<feature type="compositionally biased region" description="Basic and acidic residues" evidence="1">
    <location>
        <begin position="16"/>
        <end position="27"/>
    </location>
</feature>
<organism evidence="2 3">
    <name type="scientific">Strongylus vulgaris</name>
    <name type="common">Blood worm</name>
    <dbReference type="NCBI Taxonomy" id="40348"/>
    <lineage>
        <taxon>Eukaryota</taxon>
        <taxon>Metazoa</taxon>
        <taxon>Ecdysozoa</taxon>
        <taxon>Nematoda</taxon>
        <taxon>Chromadorea</taxon>
        <taxon>Rhabditida</taxon>
        <taxon>Rhabditina</taxon>
        <taxon>Rhabditomorpha</taxon>
        <taxon>Strongyloidea</taxon>
        <taxon>Strongylidae</taxon>
        <taxon>Strongylus</taxon>
    </lineage>
</organism>
<feature type="region of interest" description="Disordered" evidence="1">
    <location>
        <begin position="1"/>
        <end position="32"/>
    </location>
</feature>
<dbReference type="EMBL" id="UYYB01010373">
    <property type="protein sequence ID" value="VDM68899.1"/>
    <property type="molecule type" value="Genomic_DNA"/>
</dbReference>
<evidence type="ECO:0000256" key="1">
    <source>
        <dbReference type="SAM" id="MobiDB-lite"/>
    </source>
</evidence>
<evidence type="ECO:0000313" key="2">
    <source>
        <dbReference type="EMBL" id="VDM68899.1"/>
    </source>
</evidence>
<name>A0A3P7IPI9_STRVU</name>
<evidence type="ECO:0000313" key="3">
    <source>
        <dbReference type="Proteomes" id="UP000270094"/>
    </source>
</evidence>
<accession>A0A3P7IPI9</accession>
<sequence>MLENNRDSSGFLMQETELKDSEARTERMSPSLVMELSPTDDECAIIQLPHVRLPGLCFVQGDYVVVDAPYSFEKGVKIGVG</sequence>
<dbReference type="Proteomes" id="UP000270094">
    <property type="component" value="Unassembled WGS sequence"/>
</dbReference>
<gene>
    <name evidence="2" type="ORF">SVUK_LOCUS3897</name>
</gene>
<reference evidence="2 3" key="1">
    <citation type="submission" date="2018-11" db="EMBL/GenBank/DDBJ databases">
        <authorList>
            <consortium name="Pathogen Informatics"/>
        </authorList>
    </citation>
    <scope>NUCLEOTIDE SEQUENCE [LARGE SCALE GENOMIC DNA]</scope>
</reference>
<protein>
    <submittedName>
        <fullName evidence="2">Uncharacterized protein</fullName>
    </submittedName>
</protein>